<name>A0A284SA50_ARMOS</name>
<dbReference type="EMBL" id="FUEG01000049">
    <property type="protein sequence ID" value="SJL17881.1"/>
    <property type="molecule type" value="Genomic_DNA"/>
</dbReference>
<gene>
    <name evidence="2" type="ORF">ARMOST_21448</name>
</gene>
<feature type="region of interest" description="Disordered" evidence="1">
    <location>
        <begin position="34"/>
        <end position="125"/>
    </location>
</feature>
<organism evidence="2 3">
    <name type="scientific">Armillaria ostoyae</name>
    <name type="common">Armillaria root rot fungus</name>
    <dbReference type="NCBI Taxonomy" id="47428"/>
    <lineage>
        <taxon>Eukaryota</taxon>
        <taxon>Fungi</taxon>
        <taxon>Dikarya</taxon>
        <taxon>Basidiomycota</taxon>
        <taxon>Agaricomycotina</taxon>
        <taxon>Agaricomycetes</taxon>
        <taxon>Agaricomycetidae</taxon>
        <taxon>Agaricales</taxon>
        <taxon>Marasmiineae</taxon>
        <taxon>Physalacriaceae</taxon>
        <taxon>Armillaria</taxon>
    </lineage>
</organism>
<evidence type="ECO:0000256" key="1">
    <source>
        <dbReference type="SAM" id="MobiDB-lite"/>
    </source>
</evidence>
<dbReference type="OrthoDB" id="3039717at2759"/>
<keyword evidence="3" id="KW-1185">Reference proteome</keyword>
<dbReference type="AlphaFoldDB" id="A0A284SA50"/>
<reference evidence="3" key="1">
    <citation type="journal article" date="2017" name="Nat. Ecol. Evol.">
        <title>Genome expansion and lineage-specific genetic innovations in the forest pathogenic fungi Armillaria.</title>
        <authorList>
            <person name="Sipos G."/>
            <person name="Prasanna A.N."/>
            <person name="Walter M.C."/>
            <person name="O'Connor E."/>
            <person name="Balint B."/>
            <person name="Krizsan K."/>
            <person name="Kiss B."/>
            <person name="Hess J."/>
            <person name="Varga T."/>
            <person name="Slot J."/>
            <person name="Riley R."/>
            <person name="Boka B."/>
            <person name="Rigling D."/>
            <person name="Barry K."/>
            <person name="Lee J."/>
            <person name="Mihaltcheva S."/>
            <person name="LaButti K."/>
            <person name="Lipzen A."/>
            <person name="Waldron R."/>
            <person name="Moloney N.M."/>
            <person name="Sperisen C."/>
            <person name="Kredics L."/>
            <person name="Vagvoelgyi C."/>
            <person name="Patrignani A."/>
            <person name="Fitzpatrick D."/>
            <person name="Nagy I."/>
            <person name="Doyle S."/>
            <person name="Anderson J.B."/>
            <person name="Grigoriev I.V."/>
            <person name="Gueldener U."/>
            <person name="Muensterkoetter M."/>
            <person name="Nagy L.G."/>
        </authorList>
    </citation>
    <scope>NUCLEOTIDE SEQUENCE [LARGE SCALE GENOMIC DNA]</scope>
    <source>
        <strain evidence="3">C18/9</strain>
    </source>
</reference>
<evidence type="ECO:0000313" key="3">
    <source>
        <dbReference type="Proteomes" id="UP000219338"/>
    </source>
</evidence>
<protein>
    <submittedName>
        <fullName evidence="2">Uncharacterized protein</fullName>
    </submittedName>
</protein>
<evidence type="ECO:0000313" key="2">
    <source>
        <dbReference type="EMBL" id="SJL17881.1"/>
    </source>
</evidence>
<feature type="compositionally biased region" description="Basic residues" evidence="1">
    <location>
        <begin position="69"/>
        <end position="79"/>
    </location>
</feature>
<proteinExistence type="predicted"/>
<feature type="compositionally biased region" description="Basic residues" evidence="1">
    <location>
        <begin position="101"/>
        <end position="111"/>
    </location>
</feature>
<accession>A0A284SA50</accession>
<dbReference type="Proteomes" id="UP000219338">
    <property type="component" value="Unassembled WGS sequence"/>
</dbReference>
<sequence length="125" mass="13483">MADSIAYAFRIISIVESHAAVESVKQERKRDLKKAADVEMADSSRPGPSIQSMVDRAVAAKLKTVEAKKGKKKDTKKKASTSTQVARRPPKATKGAEQKKGKPKPKTKPKTTAKPDKGKGKAKGK</sequence>